<keyword evidence="7" id="KW-0547">Nucleotide-binding</keyword>
<keyword evidence="2" id="KW-0862">Zinc</keyword>
<dbReference type="SMART" id="SM00490">
    <property type="entry name" value="HELICc"/>
    <property type="match status" value="1"/>
</dbReference>
<dbReference type="GO" id="GO:0005524">
    <property type="term" value="F:ATP binding"/>
    <property type="evidence" value="ECO:0007669"/>
    <property type="project" value="InterPro"/>
</dbReference>
<dbReference type="InterPro" id="IPR049730">
    <property type="entry name" value="SNF2/RAD54-like_C"/>
</dbReference>
<dbReference type="AlphaFoldDB" id="A0A4Q8AH81"/>
<dbReference type="PROSITE" id="PS50966">
    <property type="entry name" value="ZF_SWIM"/>
    <property type="match status" value="1"/>
</dbReference>
<evidence type="ECO:0000256" key="3">
    <source>
        <dbReference type="SAM" id="MobiDB-lite"/>
    </source>
</evidence>
<keyword evidence="7" id="KW-0067">ATP-binding</keyword>
<dbReference type="Proteomes" id="UP000291483">
    <property type="component" value="Unassembled WGS sequence"/>
</dbReference>
<dbReference type="SMART" id="SM00487">
    <property type="entry name" value="DEXDc"/>
    <property type="match status" value="1"/>
</dbReference>
<evidence type="ECO:0000313" key="7">
    <source>
        <dbReference type="EMBL" id="RZU63760.1"/>
    </source>
</evidence>
<keyword evidence="8" id="KW-1185">Reference proteome</keyword>
<evidence type="ECO:0000259" key="4">
    <source>
        <dbReference type="PROSITE" id="PS50966"/>
    </source>
</evidence>
<evidence type="ECO:0000256" key="2">
    <source>
        <dbReference type="PROSITE-ProRule" id="PRU00325"/>
    </source>
</evidence>
<dbReference type="InterPro" id="IPR027417">
    <property type="entry name" value="P-loop_NTPase"/>
</dbReference>
<evidence type="ECO:0000259" key="6">
    <source>
        <dbReference type="PROSITE" id="PS51194"/>
    </source>
</evidence>
<dbReference type="GO" id="GO:0016787">
    <property type="term" value="F:hydrolase activity"/>
    <property type="evidence" value="ECO:0007669"/>
    <property type="project" value="UniProtKB-KW"/>
</dbReference>
<dbReference type="CDD" id="cd18793">
    <property type="entry name" value="SF2_C_SNF"/>
    <property type="match status" value="1"/>
</dbReference>
<name>A0A4Q8AH81_9MICO</name>
<dbReference type="EMBL" id="SHLC01000001">
    <property type="protein sequence ID" value="RZU63760.1"/>
    <property type="molecule type" value="Genomic_DNA"/>
</dbReference>
<feature type="region of interest" description="Disordered" evidence="3">
    <location>
        <begin position="101"/>
        <end position="127"/>
    </location>
</feature>
<protein>
    <submittedName>
        <fullName evidence="7">Helicase-like protein</fullName>
    </submittedName>
</protein>
<dbReference type="RefSeq" id="WP_130504390.1">
    <property type="nucleotide sequence ID" value="NZ_SHLC01000001.1"/>
</dbReference>
<dbReference type="Pfam" id="PF04434">
    <property type="entry name" value="SWIM"/>
    <property type="match status" value="1"/>
</dbReference>
<feature type="domain" description="SWIM-type" evidence="4">
    <location>
        <begin position="55"/>
        <end position="95"/>
    </location>
</feature>
<keyword evidence="2" id="KW-0863">Zinc-finger</keyword>
<dbReference type="CDD" id="cd18012">
    <property type="entry name" value="DEXQc_arch_SWI2_SNF2"/>
    <property type="match status" value="1"/>
</dbReference>
<keyword evidence="1" id="KW-0378">Hydrolase</keyword>
<keyword evidence="7" id="KW-0347">Helicase</keyword>
<comment type="caution">
    <text evidence="7">The sequence shown here is derived from an EMBL/GenBank/DDBJ whole genome shotgun (WGS) entry which is preliminary data.</text>
</comment>
<dbReference type="InterPro" id="IPR038718">
    <property type="entry name" value="SNF2-like_sf"/>
</dbReference>
<dbReference type="GO" id="GO:0004386">
    <property type="term" value="F:helicase activity"/>
    <property type="evidence" value="ECO:0007669"/>
    <property type="project" value="UniProtKB-KW"/>
</dbReference>
<dbReference type="InterPro" id="IPR007527">
    <property type="entry name" value="Znf_SWIM"/>
</dbReference>
<gene>
    <name evidence="7" type="ORF">EV379_0049</name>
</gene>
<organism evidence="7 8">
    <name type="scientific">Microterricola gilva</name>
    <dbReference type="NCBI Taxonomy" id="393267"/>
    <lineage>
        <taxon>Bacteria</taxon>
        <taxon>Bacillati</taxon>
        <taxon>Actinomycetota</taxon>
        <taxon>Actinomycetes</taxon>
        <taxon>Micrococcales</taxon>
        <taxon>Microbacteriaceae</taxon>
        <taxon>Microterricola</taxon>
    </lineage>
</organism>
<dbReference type="PROSITE" id="PS51194">
    <property type="entry name" value="HELICASE_CTER"/>
    <property type="match status" value="1"/>
</dbReference>
<dbReference type="GO" id="GO:0008270">
    <property type="term" value="F:zinc ion binding"/>
    <property type="evidence" value="ECO:0007669"/>
    <property type="project" value="UniProtKB-KW"/>
</dbReference>
<dbReference type="OrthoDB" id="9760715at2"/>
<dbReference type="SUPFAM" id="SSF52540">
    <property type="entry name" value="P-loop containing nucleoside triphosphate hydrolases"/>
    <property type="match status" value="2"/>
</dbReference>
<evidence type="ECO:0000313" key="8">
    <source>
        <dbReference type="Proteomes" id="UP000291483"/>
    </source>
</evidence>
<dbReference type="InterPro" id="IPR014001">
    <property type="entry name" value="Helicase_ATP-bd"/>
</dbReference>
<dbReference type="Gene3D" id="3.40.50.300">
    <property type="entry name" value="P-loop containing nucleotide triphosphate hydrolases"/>
    <property type="match status" value="1"/>
</dbReference>
<feature type="domain" description="Helicase C-terminal" evidence="6">
    <location>
        <begin position="999"/>
        <end position="1159"/>
    </location>
</feature>
<dbReference type="PROSITE" id="PS51192">
    <property type="entry name" value="HELICASE_ATP_BIND_1"/>
    <property type="match status" value="1"/>
</dbReference>
<dbReference type="PANTHER" id="PTHR10799">
    <property type="entry name" value="SNF2/RAD54 HELICASE FAMILY"/>
    <property type="match status" value="1"/>
</dbReference>
<dbReference type="InterPro" id="IPR001650">
    <property type="entry name" value="Helicase_C-like"/>
</dbReference>
<reference evidence="7 8" key="1">
    <citation type="submission" date="2019-02" db="EMBL/GenBank/DDBJ databases">
        <title>Sequencing the genomes of 1000 actinobacteria strains.</title>
        <authorList>
            <person name="Klenk H.-P."/>
        </authorList>
    </citation>
    <scope>NUCLEOTIDE SEQUENCE [LARGE SCALE GENOMIC DNA]</scope>
    <source>
        <strain evidence="7 8">DSM 18319</strain>
    </source>
</reference>
<dbReference type="Pfam" id="PF00271">
    <property type="entry name" value="Helicase_C"/>
    <property type="match status" value="1"/>
</dbReference>
<keyword evidence="2" id="KW-0479">Metal-binding</keyword>
<sequence length="1163" mass="125068">MAHSLTDLQIARLVGAQAFSRGENFAEHGHVGRITWAASGTRVFATIAGSGPNSYVASVSFHRAASGELVNPVGSCTCPIGSNCKHVAALLIASRAGKPGEESAEVQGADAATAGARTSDVAGPAAGSARSWQKALAPLTTSGRPLETGTPLALQFELRAPERNWRAPADPLAPPRLGVRPMTLGSSGRWIKGNLSWQNLGYSTGVNLAQRAILTRIHDECSRATAQQYSSGEWLHLESFPSPALWSLLQQASAAGIALISSSKKQDPVAFSGEAAELSLDITRGEAGLTMTPSFSLGDRPLDARTLILLGNPAHGIASWVDEAPAKRSSAASAPSTEVALTLARLSAPIGPALRELAAAGTALVVPPDDEKQFLAEYYPHLRAQLSLSSSDGSFELAAVPEPHLVLSVTSLPDARVQLGWHWRYLTRDADAGAAEGEQNTAFVRTLHVGAGQPGAGGYRNAAREQAILDAIGPVLERFPALVEAAPPGWAGATGGVPSPSRLAESSTLAGSAMLDFLATAVPELEASADLSVVFSDNMPEYREAAEPPLITLATHERPDDRDWFDLAVEITVDGEKIPFDDLFRALAGGQDVMILQNGTWFSLDRPELQQLRTLIAEARSLQEPHAHGLGISRFQTELWQELVELGVVGEQAEAWRETVAGLASGSAITARALPETVHAQLRPYQQQGFDWLSFLHDAGLGGVLADDMGLGKTLQVIALIAEARRADGDARAGDAGDAAAGDAAAGAAASAPPFLVIAPTSVVPNWAAECARFAPSLKVVAITATSSKRSGALAAAIAGADVVISSYTLFRLDFEEYDRQQWAGLLLDEAQFVKNHQSRAHQCARRLRAPFKLAITGTPLENNLMELWSLFSITAPGLFPSPSTFGEYYQRAIERDGDEERLAQLRRRIRPFMLRRTKDEVATDLPEKQEQVLELELHPKHRKVYETHLQRERQKVLGLIDDMNTNRFEIFRSLTMLRQLSLDASLYDEKYSDVPSTKLDALLEMLDDTVAEGHRTLIFSQFTGYLAKARARLDAAGIAYSYLDGSTRNRAKTISEFKDGTNPVFLISLKAGGFGLNLTEADYVILLDPWWNPATEAQAVDRTHRIGQTKNVMVYRLVSKDTIEEKVMAMKATKAKLFDSVMTEGAAPGAKLSAADIRELLE</sequence>
<proteinExistence type="predicted"/>
<dbReference type="InterPro" id="IPR000330">
    <property type="entry name" value="SNF2_N"/>
</dbReference>
<evidence type="ECO:0000256" key="1">
    <source>
        <dbReference type="ARBA" id="ARBA00022801"/>
    </source>
</evidence>
<evidence type="ECO:0000259" key="5">
    <source>
        <dbReference type="PROSITE" id="PS51192"/>
    </source>
</evidence>
<feature type="domain" description="Helicase ATP-binding" evidence="5">
    <location>
        <begin position="694"/>
        <end position="878"/>
    </location>
</feature>
<accession>A0A4Q8AH81</accession>
<dbReference type="Gene3D" id="3.40.50.10810">
    <property type="entry name" value="Tandem AAA-ATPase domain"/>
    <property type="match status" value="1"/>
</dbReference>
<dbReference type="Pfam" id="PF00176">
    <property type="entry name" value="SNF2-rel_dom"/>
    <property type="match status" value="1"/>
</dbReference>